<keyword evidence="2" id="KW-1185">Reference proteome</keyword>
<evidence type="ECO:0000313" key="1">
    <source>
        <dbReference type="EMBL" id="KAH7938497.1"/>
    </source>
</evidence>
<dbReference type="EMBL" id="CM023477">
    <property type="protein sequence ID" value="KAH7938497.1"/>
    <property type="molecule type" value="Genomic_DNA"/>
</dbReference>
<gene>
    <name evidence="1" type="ORF">HPB49_024694</name>
</gene>
<sequence length="180" mass="21338">MGKTSPLGRKIRSRCNRRYDPQHERSTEAENKENTAAWKAEDKKQRELFEKQFPEMKKKRESRERLLRGGNCMRSDAHMDEIIGGIQEQEKADRKMRLNAVVPPTLVDTQELRRPHYCDRSRLVLDPLAEYQERQMQSAWTDQEKEIFREKFVQHSKDFGKIASFLINKSTADCVHHYTT</sequence>
<organism evidence="1 2">
    <name type="scientific">Dermacentor silvarum</name>
    <name type="common">Tick</name>
    <dbReference type="NCBI Taxonomy" id="543639"/>
    <lineage>
        <taxon>Eukaryota</taxon>
        <taxon>Metazoa</taxon>
        <taxon>Ecdysozoa</taxon>
        <taxon>Arthropoda</taxon>
        <taxon>Chelicerata</taxon>
        <taxon>Arachnida</taxon>
        <taxon>Acari</taxon>
        <taxon>Parasitiformes</taxon>
        <taxon>Ixodida</taxon>
        <taxon>Ixodoidea</taxon>
        <taxon>Ixodidae</taxon>
        <taxon>Rhipicephalinae</taxon>
        <taxon>Dermacentor</taxon>
    </lineage>
</organism>
<evidence type="ECO:0000313" key="2">
    <source>
        <dbReference type="Proteomes" id="UP000821865"/>
    </source>
</evidence>
<accession>A0ACB8CC61</accession>
<reference evidence="1" key="1">
    <citation type="submission" date="2020-05" db="EMBL/GenBank/DDBJ databases">
        <title>Large-scale comparative analyses of tick genomes elucidate their genetic diversity and vector capacities.</title>
        <authorList>
            <person name="Jia N."/>
            <person name="Wang J."/>
            <person name="Shi W."/>
            <person name="Du L."/>
            <person name="Sun Y."/>
            <person name="Zhan W."/>
            <person name="Jiang J."/>
            <person name="Wang Q."/>
            <person name="Zhang B."/>
            <person name="Ji P."/>
            <person name="Sakyi L.B."/>
            <person name="Cui X."/>
            <person name="Yuan T."/>
            <person name="Jiang B."/>
            <person name="Yang W."/>
            <person name="Lam T.T.-Y."/>
            <person name="Chang Q."/>
            <person name="Ding S."/>
            <person name="Wang X."/>
            <person name="Zhu J."/>
            <person name="Ruan X."/>
            <person name="Zhao L."/>
            <person name="Wei J."/>
            <person name="Que T."/>
            <person name="Du C."/>
            <person name="Cheng J."/>
            <person name="Dai P."/>
            <person name="Han X."/>
            <person name="Huang E."/>
            <person name="Gao Y."/>
            <person name="Liu J."/>
            <person name="Shao H."/>
            <person name="Ye R."/>
            <person name="Li L."/>
            <person name="Wei W."/>
            <person name="Wang X."/>
            <person name="Wang C."/>
            <person name="Yang T."/>
            <person name="Huo Q."/>
            <person name="Li W."/>
            <person name="Guo W."/>
            <person name="Chen H."/>
            <person name="Zhou L."/>
            <person name="Ni X."/>
            <person name="Tian J."/>
            <person name="Zhou Y."/>
            <person name="Sheng Y."/>
            <person name="Liu T."/>
            <person name="Pan Y."/>
            <person name="Xia L."/>
            <person name="Li J."/>
            <person name="Zhao F."/>
            <person name="Cao W."/>
        </authorList>
    </citation>
    <scope>NUCLEOTIDE SEQUENCE</scope>
    <source>
        <strain evidence="1">Dsil-2018</strain>
    </source>
</reference>
<dbReference type="Proteomes" id="UP000821865">
    <property type="component" value="Chromosome 8"/>
</dbReference>
<name>A0ACB8CC61_DERSI</name>
<comment type="caution">
    <text evidence="1">The sequence shown here is derived from an EMBL/GenBank/DDBJ whole genome shotgun (WGS) entry which is preliminary data.</text>
</comment>
<protein>
    <submittedName>
        <fullName evidence="1">Uncharacterized protein</fullName>
    </submittedName>
</protein>
<proteinExistence type="predicted"/>